<feature type="region of interest" description="Disordered" evidence="22">
    <location>
        <begin position="1"/>
        <end position="123"/>
    </location>
</feature>
<feature type="compositionally biased region" description="Low complexity" evidence="22">
    <location>
        <begin position="641"/>
        <end position="656"/>
    </location>
</feature>
<dbReference type="GO" id="GO:0009252">
    <property type="term" value="P:peptidoglycan biosynthetic process"/>
    <property type="evidence" value="ECO:0007669"/>
    <property type="project" value="UniProtKB-UniPathway"/>
</dbReference>
<feature type="transmembrane region" description="Helical" evidence="23">
    <location>
        <begin position="312"/>
        <end position="329"/>
    </location>
</feature>
<dbReference type="AlphaFoldDB" id="A0A2S0KH27"/>
<keyword evidence="6" id="KW-0808">Transferase</keyword>
<feature type="transmembrane region" description="Helical" evidence="23">
    <location>
        <begin position="155"/>
        <end position="177"/>
    </location>
</feature>
<comment type="subcellular location">
    <subcellularLocation>
        <location evidence="1">Cell membrane</location>
        <topology evidence="1">Multi-pass membrane protein</topology>
    </subcellularLocation>
</comment>
<evidence type="ECO:0000256" key="10">
    <source>
        <dbReference type="ARBA" id="ARBA00022989"/>
    </source>
</evidence>
<accession>A0A2S0KH27</accession>
<feature type="compositionally biased region" description="Low complexity" evidence="22">
    <location>
        <begin position="567"/>
        <end position="584"/>
    </location>
</feature>
<evidence type="ECO:0000256" key="19">
    <source>
        <dbReference type="ARBA" id="ARBA00044770"/>
    </source>
</evidence>
<dbReference type="EC" id="2.4.99.28" evidence="19"/>
<feature type="transmembrane region" description="Helical" evidence="23">
    <location>
        <begin position="289"/>
        <end position="306"/>
    </location>
</feature>
<protein>
    <recommendedName>
        <fullName evidence="17">Probable peptidoglycan glycosyltransferase FtsW</fullName>
        <ecNumber evidence="19">2.4.99.28</ecNumber>
    </recommendedName>
    <alternativeName>
        <fullName evidence="18">Cell division protein FtsW</fullName>
    </alternativeName>
    <alternativeName>
        <fullName evidence="15">Cell wall polymerase</fullName>
    </alternativeName>
    <alternativeName>
        <fullName evidence="14">Peptidoglycan polymerase</fullName>
    </alternativeName>
</protein>
<dbReference type="KEGG" id="git:C6V83_12760"/>
<feature type="transmembrane region" description="Helical" evidence="23">
    <location>
        <begin position="334"/>
        <end position="352"/>
    </location>
</feature>
<keyword evidence="5" id="KW-0328">Glycosyltransferase</keyword>
<keyword evidence="7 23" id="KW-0812">Transmembrane</keyword>
<dbReference type="GO" id="GO:0005886">
    <property type="term" value="C:plasma membrane"/>
    <property type="evidence" value="ECO:0007669"/>
    <property type="project" value="UniProtKB-SubCell"/>
</dbReference>
<dbReference type="NCBIfam" id="TIGR02614">
    <property type="entry name" value="ftsW"/>
    <property type="match status" value="1"/>
</dbReference>
<dbReference type="OrthoDB" id="9768187at2"/>
<evidence type="ECO:0000256" key="22">
    <source>
        <dbReference type="SAM" id="MobiDB-lite"/>
    </source>
</evidence>
<evidence type="ECO:0000256" key="2">
    <source>
        <dbReference type="ARBA" id="ARBA00004752"/>
    </source>
</evidence>
<feature type="region of interest" description="Disordered" evidence="22">
    <location>
        <begin position="538"/>
        <end position="678"/>
    </location>
</feature>
<evidence type="ECO:0000256" key="4">
    <source>
        <dbReference type="ARBA" id="ARBA00022618"/>
    </source>
</evidence>
<dbReference type="InterPro" id="IPR001182">
    <property type="entry name" value="FtsW/RodA"/>
</dbReference>
<dbReference type="PANTHER" id="PTHR30474">
    <property type="entry name" value="CELL CYCLE PROTEIN"/>
    <property type="match status" value="1"/>
</dbReference>
<keyword evidence="9" id="KW-0573">Peptidoglycan synthesis</keyword>
<evidence type="ECO:0000256" key="8">
    <source>
        <dbReference type="ARBA" id="ARBA00022960"/>
    </source>
</evidence>
<dbReference type="PANTHER" id="PTHR30474:SF2">
    <property type="entry name" value="PEPTIDOGLYCAN GLYCOSYLTRANSFERASE FTSW-RELATED"/>
    <property type="match status" value="1"/>
</dbReference>
<evidence type="ECO:0000256" key="9">
    <source>
        <dbReference type="ARBA" id="ARBA00022984"/>
    </source>
</evidence>
<comment type="function">
    <text evidence="21">Peptidoglycan polymerase that is essential for cell division.</text>
</comment>
<sequence length="678" mass="72365">MAPSDPAGDQFAVAGAEPTDAGVQSDPPGPDTPAGDPPEPAADAPDESSVTSRRADDAGRDDAGRDDVGRDDDDRDDAAGSDGAAGGDAADRIGGARRRRRAGEAVRPAPRKRRSAQHEAARPLHVAAPQLNLRAWVHTAGEGIRTLMARPLTSFHLVVFLTAMLTVLGLIMVWSASSVEGYAENQSSYGAFVTQTGFAVLGWFGFYLILRLPIRFFRRFATLGLVLSIVLLVLVLVPQFGVEVDGARRWFVVAGVSIQPSDLAKVALCVWGAHVLASRRAGVWWGRELLFPLVPVAVFMSVLIILEPNLSTTVILLIITAALLWFAGLPGTIFAGFTGFFALAGVIAAFSADYRAARVFSFLGSADPLDGGYQAMQAKYALANGGVFGVGLGQSTAKWSYLPNAHNDFIFAILVEETGLVGGMTVVGLFLLLGYVGMRIARRSVDPFLRLLTATITVLITAQMFINVGYVVGLLPVTGIQLPLLSQGGTSMLTMLVMLGMLASAARHEPDAVVALAGGRPGGLSRLLRLPPPAEYRPRVVDQARDRLERRRSAGRVPDARRDAHRAPATAAPGSGSARRGAARPTPPPRSATPRNGRRTMPPLTDRARAQRSDEIHYPARRTGDPRAGDTAPTDPRRPAPRGNAAAPDIRRAAPPGVSYPRAPRPRSPHLRSEYRHR</sequence>
<evidence type="ECO:0000256" key="14">
    <source>
        <dbReference type="ARBA" id="ARBA00032370"/>
    </source>
</evidence>
<evidence type="ECO:0000256" key="1">
    <source>
        <dbReference type="ARBA" id="ARBA00004651"/>
    </source>
</evidence>
<dbReference type="GO" id="GO:0051301">
    <property type="term" value="P:cell division"/>
    <property type="evidence" value="ECO:0007669"/>
    <property type="project" value="UniProtKB-KW"/>
</dbReference>
<dbReference type="RefSeq" id="WP_105942708.1">
    <property type="nucleotide sequence ID" value="NZ_CP027433.1"/>
</dbReference>
<evidence type="ECO:0000256" key="11">
    <source>
        <dbReference type="ARBA" id="ARBA00023136"/>
    </source>
</evidence>
<feature type="transmembrane region" description="Helical" evidence="23">
    <location>
        <begin position="409"/>
        <end position="436"/>
    </location>
</feature>
<comment type="catalytic activity">
    <reaction evidence="20">
        <text>[GlcNAc-(1-&gt;4)-Mur2Ac(oyl-L-Ala-gamma-D-Glu-L-Lys-D-Ala-D-Ala)](n)-di-trans,octa-cis-undecaprenyl diphosphate + beta-D-GlcNAc-(1-&gt;4)-Mur2Ac(oyl-L-Ala-gamma-D-Glu-L-Lys-D-Ala-D-Ala)-di-trans,octa-cis-undecaprenyl diphosphate = [GlcNAc-(1-&gt;4)-Mur2Ac(oyl-L-Ala-gamma-D-Glu-L-Lys-D-Ala-D-Ala)](n+1)-di-trans,octa-cis-undecaprenyl diphosphate + di-trans,octa-cis-undecaprenyl diphosphate + H(+)</text>
        <dbReference type="Rhea" id="RHEA:23708"/>
        <dbReference type="Rhea" id="RHEA-COMP:9602"/>
        <dbReference type="Rhea" id="RHEA-COMP:9603"/>
        <dbReference type="ChEBI" id="CHEBI:15378"/>
        <dbReference type="ChEBI" id="CHEBI:58405"/>
        <dbReference type="ChEBI" id="CHEBI:60033"/>
        <dbReference type="ChEBI" id="CHEBI:78435"/>
        <dbReference type="EC" id="2.4.99.28"/>
    </reaction>
</comment>
<gene>
    <name evidence="24" type="primary">ftsW</name>
    <name evidence="24" type="ORF">C6V83_12760</name>
</gene>
<feature type="transmembrane region" description="Helical" evidence="23">
    <location>
        <begin position="448"/>
        <end position="472"/>
    </location>
</feature>
<dbReference type="InterPro" id="IPR018365">
    <property type="entry name" value="Cell_cycle_FtsW-rel_CS"/>
</dbReference>
<evidence type="ECO:0000256" key="20">
    <source>
        <dbReference type="ARBA" id="ARBA00049902"/>
    </source>
</evidence>
<comment type="pathway">
    <text evidence="2">Cell wall biogenesis; peptidoglycan biosynthesis.</text>
</comment>
<feature type="transmembrane region" description="Helical" evidence="23">
    <location>
        <begin position="484"/>
        <end position="503"/>
    </location>
</feature>
<dbReference type="GO" id="GO:0071555">
    <property type="term" value="P:cell wall organization"/>
    <property type="evidence" value="ECO:0007669"/>
    <property type="project" value="UniProtKB-KW"/>
</dbReference>
<dbReference type="InterPro" id="IPR013437">
    <property type="entry name" value="FtsW"/>
</dbReference>
<evidence type="ECO:0000256" key="7">
    <source>
        <dbReference type="ARBA" id="ARBA00022692"/>
    </source>
</evidence>
<keyword evidence="4" id="KW-0132">Cell division</keyword>
<dbReference type="GO" id="GO:0008955">
    <property type="term" value="F:peptidoglycan glycosyltransferase activity"/>
    <property type="evidence" value="ECO:0007669"/>
    <property type="project" value="UniProtKB-EC"/>
</dbReference>
<organism evidence="24 25">
    <name type="scientific">Gordonia iterans</name>
    <dbReference type="NCBI Taxonomy" id="1004901"/>
    <lineage>
        <taxon>Bacteria</taxon>
        <taxon>Bacillati</taxon>
        <taxon>Actinomycetota</taxon>
        <taxon>Actinomycetes</taxon>
        <taxon>Mycobacteriales</taxon>
        <taxon>Gordoniaceae</taxon>
        <taxon>Gordonia</taxon>
    </lineage>
</organism>
<evidence type="ECO:0000256" key="6">
    <source>
        <dbReference type="ARBA" id="ARBA00022679"/>
    </source>
</evidence>
<evidence type="ECO:0000256" key="17">
    <source>
        <dbReference type="ARBA" id="ARBA00041185"/>
    </source>
</evidence>
<feature type="transmembrane region" description="Helical" evidence="23">
    <location>
        <begin position="189"/>
        <end position="208"/>
    </location>
</feature>
<evidence type="ECO:0000256" key="3">
    <source>
        <dbReference type="ARBA" id="ARBA00022475"/>
    </source>
</evidence>
<keyword evidence="12" id="KW-0131">Cell cycle</keyword>
<dbReference type="GO" id="GO:0008360">
    <property type="term" value="P:regulation of cell shape"/>
    <property type="evidence" value="ECO:0007669"/>
    <property type="project" value="UniProtKB-KW"/>
</dbReference>
<evidence type="ECO:0000256" key="18">
    <source>
        <dbReference type="ARBA" id="ARBA00041418"/>
    </source>
</evidence>
<evidence type="ECO:0000256" key="12">
    <source>
        <dbReference type="ARBA" id="ARBA00023306"/>
    </source>
</evidence>
<dbReference type="EMBL" id="CP027433">
    <property type="protein sequence ID" value="AVM00995.1"/>
    <property type="molecule type" value="Genomic_DNA"/>
</dbReference>
<evidence type="ECO:0000256" key="16">
    <source>
        <dbReference type="ARBA" id="ARBA00038053"/>
    </source>
</evidence>
<keyword evidence="8" id="KW-0133">Cell shape</keyword>
<reference evidence="24 25" key="1">
    <citation type="submission" date="2018-03" db="EMBL/GenBank/DDBJ databases">
        <title>Characteristics and genome of n-alkane degrading marine bacteria Gordonia iterans isolated from crude oil contaminated in Tae-an, South Korea.</title>
        <authorList>
            <person name="Lee S.-S."/>
            <person name="Kim H."/>
        </authorList>
    </citation>
    <scope>NUCLEOTIDE SEQUENCE [LARGE SCALE GENOMIC DNA]</scope>
    <source>
        <strain evidence="24 25">Co17</strain>
    </source>
</reference>
<comment type="similarity">
    <text evidence="16">Belongs to the SEDS family. FtsW subfamily.</text>
</comment>
<evidence type="ECO:0000256" key="23">
    <source>
        <dbReference type="SAM" id="Phobius"/>
    </source>
</evidence>
<dbReference type="GO" id="GO:0015648">
    <property type="term" value="F:lipid-linked peptidoglycan transporter activity"/>
    <property type="evidence" value="ECO:0007669"/>
    <property type="project" value="TreeGrafter"/>
</dbReference>
<evidence type="ECO:0000256" key="13">
    <source>
        <dbReference type="ARBA" id="ARBA00023316"/>
    </source>
</evidence>
<proteinExistence type="inferred from homology"/>
<name>A0A2S0KH27_9ACTN</name>
<evidence type="ECO:0000256" key="21">
    <source>
        <dbReference type="ARBA" id="ARBA00049966"/>
    </source>
</evidence>
<dbReference type="PROSITE" id="PS00428">
    <property type="entry name" value="FTSW_RODA_SPOVE"/>
    <property type="match status" value="1"/>
</dbReference>
<feature type="compositionally biased region" description="Basic and acidic residues" evidence="22">
    <location>
        <begin position="538"/>
        <end position="566"/>
    </location>
</feature>
<keyword evidence="10 23" id="KW-1133">Transmembrane helix</keyword>
<evidence type="ECO:0000256" key="15">
    <source>
        <dbReference type="ARBA" id="ARBA00033270"/>
    </source>
</evidence>
<evidence type="ECO:0000313" key="24">
    <source>
        <dbReference type="EMBL" id="AVM00995.1"/>
    </source>
</evidence>
<evidence type="ECO:0000313" key="25">
    <source>
        <dbReference type="Proteomes" id="UP000239814"/>
    </source>
</evidence>
<keyword evidence="11 23" id="KW-0472">Membrane</keyword>
<dbReference type="Proteomes" id="UP000239814">
    <property type="component" value="Chromosome"/>
</dbReference>
<feature type="transmembrane region" description="Helical" evidence="23">
    <location>
        <begin position="220"/>
        <end position="238"/>
    </location>
</feature>
<dbReference type="UniPathway" id="UPA00219"/>
<dbReference type="Pfam" id="PF01098">
    <property type="entry name" value="FTSW_RODA_SPOVE"/>
    <property type="match status" value="1"/>
</dbReference>
<evidence type="ECO:0000256" key="5">
    <source>
        <dbReference type="ARBA" id="ARBA00022676"/>
    </source>
</evidence>
<dbReference type="GO" id="GO:0032153">
    <property type="term" value="C:cell division site"/>
    <property type="evidence" value="ECO:0007669"/>
    <property type="project" value="TreeGrafter"/>
</dbReference>
<keyword evidence="3" id="KW-1003">Cell membrane</keyword>
<keyword evidence="13" id="KW-0961">Cell wall biogenesis/degradation</keyword>
<feature type="compositionally biased region" description="Basic and acidic residues" evidence="22">
    <location>
        <begin position="53"/>
        <end position="68"/>
    </location>
</feature>
<keyword evidence="25" id="KW-1185">Reference proteome</keyword>
<feature type="compositionally biased region" description="Basic and acidic residues" evidence="22">
    <location>
        <begin position="606"/>
        <end position="628"/>
    </location>
</feature>
<feature type="compositionally biased region" description="Pro residues" evidence="22">
    <location>
        <begin position="27"/>
        <end position="40"/>
    </location>
</feature>